<dbReference type="InterPro" id="IPR045397">
    <property type="entry name" value="TumE-like"/>
</dbReference>
<name>A0A3B0WZP6_9ZZZZ</name>
<accession>A0A3B0WZP6</accession>
<dbReference type="EMBL" id="UOFF01000447">
    <property type="protein sequence ID" value="VAW57733.1"/>
    <property type="molecule type" value="Genomic_DNA"/>
</dbReference>
<organism evidence="1">
    <name type="scientific">hydrothermal vent metagenome</name>
    <dbReference type="NCBI Taxonomy" id="652676"/>
    <lineage>
        <taxon>unclassified sequences</taxon>
        <taxon>metagenomes</taxon>
        <taxon>ecological metagenomes</taxon>
    </lineage>
</organism>
<gene>
    <name evidence="1" type="ORF">MNBD_GAMMA07-745</name>
</gene>
<proteinExistence type="predicted"/>
<dbReference type="AlphaFoldDB" id="A0A3B0WZP6"/>
<dbReference type="Pfam" id="PF20126">
    <property type="entry name" value="TumE"/>
    <property type="match status" value="1"/>
</dbReference>
<reference evidence="1" key="1">
    <citation type="submission" date="2018-06" db="EMBL/GenBank/DDBJ databases">
        <authorList>
            <person name="Zhirakovskaya E."/>
        </authorList>
    </citation>
    <scope>NUCLEOTIDE SEQUENCE</scope>
</reference>
<evidence type="ECO:0000313" key="1">
    <source>
        <dbReference type="EMBL" id="VAW57733.1"/>
    </source>
</evidence>
<protein>
    <submittedName>
        <fullName evidence="1">Uncharacterized protein</fullName>
    </submittedName>
</protein>
<sequence>MKAELLFKDKYMYRDRAIREMIIWQLPKADKERPHCLKYRLFYGYPNKCLVRYDNERGKGDHRHYGNHEKNYIWISVQQLMADFKADIETLRGKHDE</sequence>